<comment type="caution">
    <text evidence="1">The sequence shown here is derived from an EMBL/GenBank/DDBJ whole genome shotgun (WGS) entry which is preliminary data.</text>
</comment>
<evidence type="ECO:0000313" key="2">
    <source>
        <dbReference type="Proteomes" id="UP000626109"/>
    </source>
</evidence>
<proteinExistence type="predicted"/>
<dbReference type="InterPro" id="IPR042537">
    <property type="entry name" value="Nucleoporin_Nup155_C_2"/>
</dbReference>
<feature type="non-terminal residue" evidence="1">
    <location>
        <position position="857"/>
    </location>
</feature>
<dbReference type="Gene3D" id="1.25.40.440">
    <property type="entry name" value="Nucleoporin, helical domain, central subdomain"/>
    <property type="match status" value="1"/>
</dbReference>
<dbReference type="Proteomes" id="UP000626109">
    <property type="component" value="Unassembled WGS sequence"/>
</dbReference>
<dbReference type="GO" id="GO:0044611">
    <property type="term" value="C:nuclear pore inner ring"/>
    <property type="evidence" value="ECO:0007669"/>
    <property type="project" value="TreeGrafter"/>
</dbReference>
<dbReference type="GO" id="GO:0036228">
    <property type="term" value="P:protein localization to nuclear inner membrane"/>
    <property type="evidence" value="ECO:0007669"/>
    <property type="project" value="TreeGrafter"/>
</dbReference>
<dbReference type="Gene3D" id="1.20.58.1780">
    <property type="match status" value="1"/>
</dbReference>
<evidence type="ECO:0000313" key="1">
    <source>
        <dbReference type="EMBL" id="CAE8644521.1"/>
    </source>
</evidence>
<dbReference type="AlphaFoldDB" id="A0A813I3L6"/>
<feature type="non-terminal residue" evidence="1">
    <location>
        <position position="1"/>
    </location>
</feature>
<dbReference type="GO" id="GO:0017056">
    <property type="term" value="F:structural constituent of nuclear pore"/>
    <property type="evidence" value="ECO:0007669"/>
    <property type="project" value="InterPro"/>
</dbReference>
<dbReference type="GO" id="GO:0000972">
    <property type="term" value="P:transcription-dependent tethering of RNA polymerase II gene DNA at nuclear periphery"/>
    <property type="evidence" value="ECO:0007669"/>
    <property type="project" value="TreeGrafter"/>
</dbReference>
<dbReference type="PANTHER" id="PTHR10350">
    <property type="entry name" value="NUCLEAR PORE COMPLEX PROTEIN NUP155"/>
    <property type="match status" value="1"/>
</dbReference>
<accession>A0A813I3L6</accession>
<protein>
    <submittedName>
        <fullName evidence="1">Uncharacterized protein</fullName>
    </submittedName>
</protein>
<name>A0A813I3L6_POLGL</name>
<organism evidence="1 2">
    <name type="scientific">Polarella glacialis</name>
    <name type="common">Dinoflagellate</name>
    <dbReference type="NCBI Taxonomy" id="89957"/>
    <lineage>
        <taxon>Eukaryota</taxon>
        <taxon>Sar</taxon>
        <taxon>Alveolata</taxon>
        <taxon>Dinophyceae</taxon>
        <taxon>Suessiales</taxon>
        <taxon>Suessiaceae</taxon>
        <taxon>Polarella</taxon>
    </lineage>
</organism>
<gene>
    <name evidence="1" type="ORF">PGLA2088_LOCUS3129</name>
</gene>
<reference evidence="1" key="1">
    <citation type="submission" date="2021-02" db="EMBL/GenBank/DDBJ databases">
        <authorList>
            <person name="Dougan E. K."/>
            <person name="Rhodes N."/>
            <person name="Thang M."/>
            <person name="Chan C."/>
        </authorList>
    </citation>
    <scope>NUCLEOTIDE SEQUENCE</scope>
</reference>
<dbReference type="EMBL" id="CAJNNW010002645">
    <property type="protein sequence ID" value="CAE8644521.1"/>
    <property type="molecule type" value="Genomic_DNA"/>
</dbReference>
<dbReference type="GO" id="GO:0006606">
    <property type="term" value="P:protein import into nucleus"/>
    <property type="evidence" value="ECO:0007669"/>
    <property type="project" value="TreeGrafter"/>
</dbReference>
<dbReference type="PANTHER" id="PTHR10350:SF6">
    <property type="entry name" value="NUCLEAR PORE COMPLEX PROTEIN NUP155"/>
    <property type="match status" value="1"/>
</dbReference>
<dbReference type="InterPro" id="IPR004870">
    <property type="entry name" value="Nucleoporin_Nup155"/>
</dbReference>
<sequence>ELLCLPTAGWFHAKCRLTRHFVGLSAGRWWPSLGSQALSAPGRLRLLACSPQGHVLTCDDAGTLRLCWASDGEKELAPGAEAQGSTLRELAALSMEELTQQVLALTRAHLASYTVTDMFCTLGIDGHLRLDLATSAGDRLHFSLSSSSSAEASCSSRASSSRYGFCLQHVASSWAAAARGGCASAAAARAVGNRSTCLEEHHAPCGFAPGGDGSGSLKGGAVWLRVALRPGSAATELAVSVRVDRPPPGMTGAGEQVALELQGLLSFDSPVLDISEEQSMSSWGQQLPGPFGAGLAPAPPNSRSFVLLLADRIQVVTLCHQAPLASRAPGSSKECCSYLMSLAASSARSAAGTRPRFDWMWSLDDARFPSFEEQQRHLLLKHGVPAMQLGRWFSGLLSFLGVTLRPVWGSQLLVAPVTAVAGGAPALLGGLPCGKRRRCAGPVTLALREGLVRHILSRLAPVIQFVREGLPAAEATPKDGEQSAASRAQLFTQAQPEASAAARSERLLRQVLDLLVRLQQVLGLVAVLHKRSCVRTVLDSPLLLEPVPRRAAEGLPASPSSGEASALSLLSERTLRELVASPEALGPVVQLCTALVLHSGSFASIQTSEAGHRTSLEASGAASNEVCQELQESCPSIFSQVDLSCCTARSSQERRSAEAASESSQMGDIFRRYARCAPAAGASLEDHWAVLMKGVRAVASEDPLGAAEICIEKILQLQPNDSVSAGRARSLLEAFLDALCPEPSSALAVARVVEGVLARTRAWQSGEQCADGQPFLHNVAIDYMLSSPRLHAVMEKLLNTAVVDMEAMLLKRHATSRAAAECLWKYYRQHGQTEHAASLLLQLAERPDSDMRLRETR</sequence>
<dbReference type="GO" id="GO:0006405">
    <property type="term" value="P:RNA export from nucleus"/>
    <property type="evidence" value="ECO:0007669"/>
    <property type="project" value="TreeGrafter"/>
</dbReference>